<dbReference type="AlphaFoldDB" id="A0A1I0NB03"/>
<gene>
    <name evidence="2" type="ORF">SAMN04487850_1099</name>
</gene>
<proteinExistence type="predicted"/>
<accession>A0A1I0NB03</accession>
<reference evidence="2 3" key="1">
    <citation type="submission" date="2016-10" db="EMBL/GenBank/DDBJ databases">
        <authorList>
            <person name="de Groot N.N."/>
        </authorList>
    </citation>
    <scope>NUCLEOTIDE SEQUENCE [LARGE SCALE GENOMIC DNA]</scope>
    <source>
        <strain evidence="2 3">TC2-24</strain>
    </source>
</reference>
<evidence type="ECO:0000256" key="1">
    <source>
        <dbReference type="SAM" id="SignalP"/>
    </source>
</evidence>
<feature type="chain" id="PRO_5011755545" evidence="1">
    <location>
        <begin position="22"/>
        <end position="281"/>
    </location>
</feature>
<keyword evidence="1" id="KW-0732">Signal</keyword>
<organism evidence="2 3">
    <name type="scientific">Prevotella aff. ruminicola Tc2-24</name>
    <dbReference type="NCBI Taxonomy" id="81582"/>
    <lineage>
        <taxon>Bacteria</taxon>
        <taxon>Pseudomonadati</taxon>
        <taxon>Bacteroidota</taxon>
        <taxon>Bacteroidia</taxon>
        <taxon>Bacteroidales</taxon>
        <taxon>Prevotellaceae</taxon>
        <taxon>Prevotella</taxon>
    </lineage>
</organism>
<evidence type="ECO:0000313" key="3">
    <source>
        <dbReference type="Proteomes" id="UP000199373"/>
    </source>
</evidence>
<evidence type="ECO:0000313" key="2">
    <source>
        <dbReference type="EMBL" id="SEV98376.1"/>
    </source>
</evidence>
<keyword evidence="3" id="KW-1185">Reference proteome</keyword>
<protein>
    <submittedName>
        <fullName evidence="2">Uncharacterized protein</fullName>
    </submittedName>
</protein>
<name>A0A1I0NB03_9BACT</name>
<dbReference type="Proteomes" id="UP000199373">
    <property type="component" value="Unassembled WGS sequence"/>
</dbReference>
<dbReference type="RefSeq" id="WP_143065723.1">
    <property type="nucleotide sequence ID" value="NZ_FOIQ01000002.1"/>
</dbReference>
<feature type="signal peptide" evidence="1">
    <location>
        <begin position="1"/>
        <end position="21"/>
    </location>
</feature>
<sequence length="281" mass="31114">MKILRKVLMVMLLTMAIGASAQTDISVGKSLRKDSVGLSSDLLPTDSFLQQHDSTLWKRRLQPLATPNPGYKLDTPSSLYDTRRGSWEVNTLQGGKLFTPWRGAAITVSGGADSMPGLLDRESGALTLYQQTGRWSFSASALADKYRMVGMGFLQTRYGVGGTVNYWVNNAISLHAFGYYYPNSSLISPAVNPYLGTTNYGGYADIRFHKNFGVDAGARRYLSPMTGKWVTDPIVSPYIKFNNGQKFGFDFGRLLKGLIWGNQDEMMPRGPVRMGPPQQKR</sequence>
<dbReference type="EMBL" id="FOIQ01000002">
    <property type="protein sequence ID" value="SEV98376.1"/>
    <property type="molecule type" value="Genomic_DNA"/>
</dbReference>